<evidence type="ECO:0000256" key="4">
    <source>
        <dbReference type="ARBA" id="ARBA00022670"/>
    </source>
</evidence>
<feature type="signal peptide" evidence="12">
    <location>
        <begin position="1"/>
        <end position="15"/>
    </location>
</feature>
<dbReference type="PRINTS" id="PR00792">
    <property type="entry name" value="PEPSIN"/>
</dbReference>
<dbReference type="PANTHER" id="PTHR47966:SF49">
    <property type="entry name" value="PEPSIN A-5"/>
    <property type="match status" value="1"/>
</dbReference>
<dbReference type="GO" id="GO:0005576">
    <property type="term" value="C:extracellular region"/>
    <property type="evidence" value="ECO:0007669"/>
    <property type="project" value="UniProtKB-SubCell"/>
</dbReference>
<feature type="active site" evidence="9">
    <location>
        <position position="89"/>
    </location>
</feature>
<keyword evidence="7 11" id="KW-0378">Hydrolase</keyword>
<keyword evidence="8 10" id="KW-1015">Disulfide bond</keyword>
<dbReference type="Proteomes" id="UP000326458">
    <property type="component" value="Unassembled WGS sequence"/>
</dbReference>
<dbReference type="GO" id="GO:0006508">
    <property type="term" value="P:proteolysis"/>
    <property type="evidence" value="ECO:0007669"/>
    <property type="project" value="UniProtKB-KW"/>
</dbReference>
<keyword evidence="5 12" id="KW-0732">Signal</keyword>
<evidence type="ECO:0000256" key="1">
    <source>
        <dbReference type="ARBA" id="ARBA00004239"/>
    </source>
</evidence>
<evidence type="ECO:0000256" key="2">
    <source>
        <dbReference type="ARBA" id="ARBA00007447"/>
    </source>
</evidence>
<dbReference type="Gene3D" id="6.10.140.60">
    <property type="match status" value="1"/>
</dbReference>
<evidence type="ECO:0000313" key="14">
    <source>
        <dbReference type="EMBL" id="KAB0362908.1"/>
    </source>
</evidence>
<protein>
    <recommendedName>
        <fullName evidence="13">Peptidase A1 domain-containing protein</fullName>
    </recommendedName>
</protein>
<evidence type="ECO:0000256" key="11">
    <source>
        <dbReference type="RuleBase" id="RU000454"/>
    </source>
</evidence>
<proteinExistence type="inferred from homology"/>
<dbReference type="InterPro" id="IPR012848">
    <property type="entry name" value="Aspartic_peptidase_N"/>
</dbReference>
<dbReference type="PROSITE" id="PS51767">
    <property type="entry name" value="PEPTIDASE_A1"/>
    <property type="match status" value="1"/>
</dbReference>
<feature type="domain" description="Peptidase A1" evidence="13">
    <location>
        <begin position="71"/>
        <end position="351"/>
    </location>
</feature>
<sequence length="351" mass="39248">MKWFVLFELVAFSDCTVIIPLMKVKIMRNTLSEKDMLNNFQKEHAYRLSQISSLGSNITIRLLRNIMEMLYVGNITIGIPPQELQVIFDTGSSDLWVPSHSCTSTTCSTQVRFKHLESSTFQSTQKTFSIAYGSGSMKGFLAYDTIPTGDLVSTDQRFDLSMAEYGCEGVTFAIPIFDNLKHQGAISEPAFAFYLSKVKGSVVVFGGLDHCYYKGEPNWIPLTHVGDWRVHTDCISMKRQVIACSGDCEALVDTGTSLILDPRRLINNMQTSPAPRHRVSRIPGPNSLTLSLIAHYVSCFAVNILPSIIFTINENTVSTSTETWILGGVFLRLYFSLFNRGNDRVFLSQTV</sequence>
<organism evidence="14 15">
    <name type="scientific">Muntiacus muntjak</name>
    <name type="common">Barking deer</name>
    <name type="synonym">Indian muntjac</name>
    <dbReference type="NCBI Taxonomy" id="9888"/>
    <lineage>
        <taxon>Eukaryota</taxon>
        <taxon>Metazoa</taxon>
        <taxon>Chordata</taxon>
        <taxon>Craniata</taxon>
        <taxon>Vertebrata</taxon>
        <taxon>Euteleostomi</taxon>
        <taxon>Mammalia</taxon>
        <taxon>Eutheria</taxon>
        <taxon>Laurasiatheria</taxon>
        <taxon>Artiodactyla</taxon>
        <taxon>Ruminantia</taxon>
        <taxon>Pecora</taxon>
        <taxon>Cervidae</taxon>
        <taxon>Muntiacinae</taxon>
        <taxon>Muntiacus</taxon>
    </lineage>
</organism>
<feature type="disulfide bond" evidence="10">
    <location>
        <begin position="102"/>
        <end position="107"/>
    </location>
</feature>
<keyword evidence="4 11" id="KW-0645">Protease</keyword>
<dbReference type="InterPro" id="IPR033121">
    <property type="entry name" value="PEPTIDASE_A1"/>
</dbReference>
<evidence type="ECO:0000256" key="10">
    <source>
        <dbReference type="PIRSR" id="PIRSR601461-2"/>
    </source>
</evidence>
<dbReference type="InterPro" id="IPR001461">
    <property type="entry name" value="Aspartic_peptidase_A1"/>
</dbReference>
<dbReference type="InterPro" id="IPR021109">
    <property type="entry name" value="Peptidase_aspartic_dom_sf"/>
</dbReference>
<evidence type="ECO:0000256" key="8">
    <source>
        <dbReference type="ARBA" id="ARBA00023157"/>
    </source>
</evidence>
<evidence type="ECO:0000256" key="6">
    <source>
        <dbReference type="ARBA" id="ARBA00022750"/>
    </source>
</evidence>
<evidence type="ECO:0000256" key="3">
    <source>
        <dbReference type="ARBA" id="ARBA00022525"/>
    </source>
</evidence>
<dbReference type="PROSITE" id="PS00141">
    <property type="entry name" value="ASP_PROTEASE"/>
    <property type="match status" value="1"/>
</dbReference>
<feature type="active site" evidence="9">
    <location>
        <position position="253"/>
    </location>
</feature>
<dbReference type="Pfam" id="PF07966">
    <property type="entry name" value="A1_Propeptide"/>
    <property type="match status" value="1"/>
</dbReference>
<evidence type="ECO:0000256" key="12">
    <source>
        <dbReference type="SAM" id="SignalP"/>
    </source>
</evidence>
<dbReference type="PANTHER" id="PTHR47966">
    <property type="entry name" value="BETA-SITE APP-CLEAVING ENZYME, ISOFORM A-RELATED"/>
    <property type="match status" value="1"/>
</dbReference>
<evidence type="ECO:0000256" key="9">
    <source>
        <dbReference type="PIRSR" id="PIRSR601461-1"/>
    </source>
</evidence>
<name>A0A5N3WQ37_MUNMU</name>
<evidence type="ECO:0000259" key="13">
    <source>
        <dbReference type="PROSITE" id="PS51767"/>
    </source>
</evidence>
<evidence type="ECO:0000313" key="15">
    <source>
        <dbReference type="Proteomes" id="UP000326458"/>
    </source>
</evidence>
<reference evidence="14 15" key="1">
    <citation type="submission" date="2019-06" db="EMBL/GenBank/DDBJ databases">
        <title>Discovery of a novel chromosome fission-fusion reversal in muntjac.</title>
        <authorList>
            <person name="Mudd A.B."/>
            <person name="Bredeson J.V."/>
            <person name="Baum R."/>
            <person name="Hockemeyer D."/>
            <person name="Rokhsar D.S."/>
        </authorList>
    </citation>
    <scope>NUCLEOTIDE SEQUENCE [LARGE SCALE GENOMIC DNA]</scope>
    <source>
        <strain evidence="14">UTSW_UCB_Mm</strain>
        <tissue evidence="14">Fibroblast cell line</tissue>
    </source>
</reference>
<keyword evidence="3" id="KW-0964">Secreted</keyword>
<keyword evidence="15" id="KW-1185">Reference proteome</keyword>
<dbReference type="GO" id="GO:0004190">
    <property type="term" value="F:aspartic-type endopeptidase activity"/>
    <property type="evidence" value="ECO:0007669"/>
    <property type="project" value="UniProtKB-KW"/>
</dbReference>
<dbReference type="InterPro" id="IPR001969">
    <property type="entry name" value="Aspartic_peptidase_AS"/>
</dbReference>
<dbReference type="EMBL" id="VCEA01000001">
    <property type="protein sequence ID" value="KAB0362908.1"/>
    <property type="molecule type" value="Genomic_DNA"/>
</dbReference>
<feature type="disulfide bond" evidence="10">
    <location>
        <begin position="244"/>
        <end position="248"/>
    </location>
</feature>
<dbReference type="SUPFAM" id="SSF50630">
    <property type="entry name" value="Acid proteases"/>
    <property type="match status" value="1"/>
</dbReference>
<gene>
    <name evidence="14" type="ORF">FD754_007064</name>
</gene>
<dbReference type="Gene3D" id="2.40.70.10">
    <property type="entry name" value="Acid Proteases"/>
    <property type="match status" value="2"/>
</dbReference>
<comment type="similarity">
    <text evidence="2 11">Belongs to the peptidase A1 family.</text>
</comment>
<keyword evidence="6 11" id="KW-0064">Aspartyl protease</keyword>
<dbReference type="AlphaFoldDB" id="A0A5N3WQ37"/>
<accession>A0A5N3WQ37</accession>
<feature type="chain" id="PRO_5024376256" description="Peptidase A1 domain-containing protein" evidence="12">
    <location>
        <begin position="16"/>
        <end position="351"/>
    </location>
</feature>
<evidence type="ECO:0000256" key="5">
    <source>
        <dbReference type="ARBA" id="ARBA00022729"/>
    </source>
</evidence>
<comment type="subcellular location">
    <subcellularLocation>
        <location evidence="1">Secreted</location>
        <location evidence="1">Extracellular space</location>
    </subcellularLocation>
</comment>
<dbReference type="FunFam" id="2.40.70.10:FF:000115">
    <property type="entry name" value="Lysosomal aspartic protease"/>
    <property type="match status" value="1"/>
</dbReference>
<dbReference type="Pfam" id="PF00026">
    <property type="entry name" value="Asp"/>
    <property type="match status" value="1"/>
</dbReference>
<comment type="caution">
    <text evidence="14">The sequence shown here is derived from an EMBL/GenBank/DDBJ whole genome shotgun (WGS) entry which is preliminary data.</text>
</comment>
<evidence type="ECO:0000256" key="7">
    <source>
        <dbReference type="ARBA" id="ARBA00022801"/>
    </source>
</evidence>